<dbReference type="InterPro" id="IPR050546">
    <property type="entry name" value="Glycosyl_Hydrlase_16"/>
</dbReference>
<comment type="caution">
    <text evidence="1">The sequence shown here is derived from an EMBL/GenBank/DDBJ whole genome shotgun (WGS) entry which is preliminary data.</text>
</comment>
<dbReference type="SUPFAM" id="SSF49899">
    <property type="entry name" value="Concanavalin A-like lectins/glucanases"/>
    <property type="match status" value="1"/>
</dbReference>
<dbReference type="Gene3D" id="2.60.120.200">
    <property type="match status" value="1"/>
</dbReference>
<dbReference type="EMBL" id="JANAWD010000164">
    <property type="protein sequence ID" value="KAJ3485120.1"/>
    <property type="molecule type" value="Genomic_DNA"/>
</dbReference>
<evidence type="ECO:0000313" key="1">
    <source>
        <dbReference type="EMBL" id="KAJ3485120.1"/>
    </source>
</evidence>
<dbReference type="AlphaFoldDB" id="A0AAD5V854"/>
<protein>
    <recommendedName>
        <fullName evidence="3">Glycoside hydrolase family 16 protein</fullName>
    </recommendedName>
</protein>
<dbReference type="PANTHER" id="PTHR10963">
    <property type="entry name" value="GLYCOSYL HYDROLASE-RELATED"/>
    <property type="match status" value="1"/>
</dbReference>
<accession>A0AAD5V854</accession>
<sequence length="225" mass="24235">MFGICPKDAERGQQFGRWGRTGPTKVCYNQITSATLKLMDGAGEIDILEGVNDVGPNQATLHTNSGCTMPSSRSQTGSSTGNNCDVATTNNAGCGVKVPSSNSYGPAFNNAGGGWYAMERTDSFIKVWFWSRGAGNIPNDVRNGATTVNTDAWGTPFAYFPDNSCDINDHFGWQNIIINLTLCGDWAGAVYSSQGCPGSCVDFVNKNPAAFEDAYFDLQWLKVYE</sequence>
<name>A0AAD5V854_9APHY</name>
<dbReference type="Proteomes" id="UP001212997">
    <property type="component" value="Unassembled WGS sequence"/>
</dbReference>
<dbReference type="InterPro" id="IPR013320">
    <property type="entry name" value="ConA-like_dom_sf"/>
</dbReference>
<evidence type="ECO:0000313" key="2">
    <source>
        <dbReference type="Proteomes" id="UP001212997"/>
    </source>
</evidence>
<proteinExistence type="predicted"/>
<evidence type="ECO:0008006" key="3">
    <source>
        <dbReference type="Google" id="ProtNLM"/>
    </source>
</evidence>
<keyword evidence="2" id="KW-1185">Reference proteome</keyword>
<dbReference type="GO" id="GO:0009251">
    <property type="term" value="P:glucan catabolic process"/>
    <property type="evidence" value="ECO:0007669"/>
    <property type="project" value="TreeGrafter"/>
</dbReference>
<organism evidence="1 2">
    <name type="scientific">Meripilus lineatus</name>
    <dbReference type="NCBI Taxonomy" id="2056292"/>
    <lineage>
        <taxon>Eukaryota</taxon>
        <taxon>Fungi</taxon>
        <taxon>Dikarya</taxon>
        <taxon>Basidiomycota</taxon>
        <taxon>Agaricomycotina</taxon>
        <taxon>Agaricomycetes</taxon>
        <taxon>Polyporales</taxon>
        <taxon>Meripilaceae</taxon>
        <taxon>Meripilus</taxon>
    </lineage>
</organism>
<dbReference type="PANTHER" id="PTHR10963:SF24">
    <property type="entry name" value="GLYCOSIDASE C21B10.07-RELATED"/>
    <property type="match status" value="1"/>
</dbReference>
<dbReference type="Pfam" id="PF26113">
    <property type="entry name" value="GH16_XgeA"/>
    <property type="match status" value="1"/>
</dbReference>
<reference evidence="1" key="1">
    <citation type="submission" date="2022-07" db="EMBL/GenBank/DDBJ databases">
        <title>Genome Sequence of Physisporinus lineatus.</title>
        <authorList>
            <person name="Buettner E."/>
        </authorList>
    </citation>
    <scope>NUCLEOTIDE SEQUENCE</scope>
    <source>
        <strain evidence="1">VT162</strain>
    </source>
</reference>
<gene>
    <name evidence="1" type="ORF">NLI96_g5177</name>
</gene>